<comment type="cofactor">
    <cofactor evidence="1">
        <name>heme</name>
        <dbReference type="ChEBI" id="CHEBI:30413"/>
    </cofactor>
</comment>
<organism evidence="9 10">
    <name type="scientific">Apiospora rasikravindrae</name>
    <dbReference type="NCBI Taxonomy" id="990691"/>
    <lineage>
        <taxon>Eukaryota</taxon>
        <taxon>Fungi</taxon>
        <taxon>Dikarya</taxon>
        <taxon>Ascomycota</taxon>
        <taxon>Pezizomycotina</taxon>
        <taxon>Sordariomycetes</taxon>
        <taxon>Xylariomycetidae</taxon>
        <taxon>Amphisphaeriales</taxon>
        <taxon>Apiosporaceae</taxon>
        <taxon>Apiospora</taxon>
    </lineage>
</organism>
<evidence type="ECO:0000256" key="7">
    <source>
        <dbReference type="ARBA" id="ARBA00023033"/>
    </source>
</evidence>
<sequence length="177" mass="20302">MHIEKLIEEKEQQPEPKVEQSVGGRPTLFRYMVHESGLPDEDLTVDRLTKEAQILLGAGSVSTGRTLHFITFYLLSNPHMRARLEEELKGELKDPGERPTWSQLEKLPYLQALIKEGLRYAFRDPTQHLTNCNVMTDNNMQTQLRYHAPIAPRLARRSAVLPEQDRRASLESASRGE</sequence>
<dbReference type="Pfam" id="PF00067">
    <property type="entry name" value="p450"/>
    <property type="match status" value="1"/>
</dbReference>
<dbReference type="EMBL" id="JAQQWK010000012">
    <property type="protein sequence ID" value="KAK8022519.1"/>
    <property type="molecule type" value="Genomic_DNA"/>
</dbReference>
<dbReference type="Gene3D" id="1.10.630.10">
    <property type="entry name" value="Cytochrome P450"/>
    <property type="match status" value="1"/>
</dbReference>
<evidence type="ECO:0000256" key="8">
    <source>
        <dbReference type="SAM" id="MobiDB-lite"/>
    </source>
</evidence>
<feature type="region of interest" description="Disordered" evidence="8">
    <location>
        <begin position="1"/>
        <end position="22"/>
    </location>
</feature>
<proteinExistence type="inferred from homology"/>
<reference evidence="9 10" key="1">
    <citation type="submission" date="2023-01" db="EMBL/GenBank/DDBJ databases">
        <title>Analysis of 21 Apiospora genomes using comparative genomics revels a genus with tremendous synthesis potential of carbohydrate active enzymes and secondary metabolites.</title>
        <authorList>
            <person name="Sorensen T."/>
        </authorList>
    </citation>
    <scope>NUCLEOTIDE SEQUENCE [LARGE SCALE GENOMIC DNA]</scope>
    <source>
        <strain evidence="9 10">CBS 33761</strain>
    </source>
</reference>
<protein>
    <submittedName>
        <fullName evidence="9">Cytochrome P450</fullName>
    </submittedName>
</protein>
<keyword evidence="3" id="KW-0349">Heme</keyword>
<evidence type="ECO:0000256" key="4">
    <source>
        <dbReference type="ARBA" id="ARBA00022723"/>
    </source>
</evidence>
<keyword evidence="4" id="KW-0479">Metal-binding</keyword>
<dbReference type="Proteomes" id="UP001444661">
    <property type="component" value="Unassembled WGS sequence"/>
</dbReference>
<evidence type="ECO:0000313" key="9">
    <source>
        <dbReference type="EMBL" id="KAK8022519.1"/>
    </source>
</evidence>
<dbReference type="SUPFAM" id="SSF48264">
    <property type="entry name" value="Cytochrome P450"/>
    <property type="match status" value="1"/>
</dbReference>
<feature type="compositionally biased region" description="Basic and acidic residues" evidence="8">
    <location>
        <begin position="1"/>
        <end position="18"/>
    </location>
</feature>
<comment type="similarity">
    <text evidence="2">Belongs to the cytochrome P450 family.</text>
</comment>
<evidence type="ECO:0000256" key="1">
    <source>
        <dbReference type="ARBA" id="ARBA00001971"/>
    </source>
</evidence>
<accession>A0ABR1RZC0</accession>
<evidence type="ECO:0000256" key="2">
    <source>
        <dbReference type="ARBA" id="ARBA00010617"/>
    </source>
</evidence>
<keyword evidence="6" id="KW-0408">Iron</keyword>
<name>A0ABR1RZC0_9PEZI</name>
<gene>
    <name evidence="9" type="ORF">PG993_013286</name>
</gene>
<evidence type="ECO:0000256" key="5">
    <source>
        <dbReference type="ARBA" id="ARBA00023002"/>
    </source>
</evidence>
<comment type="caution">
    <text evidence="9">The sequence shown here is derived from an EMBL/GenBank/DDBJ whole genome shotgun (WGS) entry which is preliminary data.</text>
</comment>
<dbReference type="InterPro" id="IPR001128">
    <property type="entry name" value="Cyt_P450"/>
</dbReference>
<keyword evidence="10" id="KW-1185">Reference proteome</keyword>
<keyword evidence="5" id="KW-0560">Oxidoreductase</keyword>
<dbReference type="InterPro" id="IPR036396">
    <property type="entry name" value="Cyt_P450_sf"/>
</dbReference>
<dbReference type="PANTHER" id="PTHR24305:SF157">
    <property type="entry name" value="N-ACETYLTRYPTOPHAN 6-HYDROXYLASE IVOC-RELATED"/>
    <property type="match status" value="1"/>
</dbReference>
<keyword evidence="7" id="KW-0503">Monooxygenase</keyword>
<evidence type="ECO:0000256" key="3">
    <source>
        <dbReference type="ARBA" id="ARBA00022617"/>
    </source>
</evidence>
<dbReference type="PANTHER" id="PTHR24305">
    <property type="entry name" value="CYTOCHROME P450"/>
    <property type="match status" value="1"/>
</dbReference>
<evidence type="ECO:0000256" key="6">
    <source>
        <dbReference type="ARBA" id="ARBA00023004"/>
    </source>
</evidence>
<dbReference type="InterPro" id="IPR050121">
    <property type="entry name" value="Cytochrome_P450_monoxygenase"/>
</dbReference>
<evidence type="ECO:0000313" key="10">
    <source>
        <dbReference type="Proteomes" id="UP001444661"/>
    </source>
</evidence>